<evidence type="ECO:0000256" key="6">
    <source>
        <dbReference type="ARBA" id="ARBA00022729"/>
    </source>
</evidence>
<sequence length="810" mass="89549">MITHHDWGRPIIIMRWEQILMQSNRSTKTLLAIAVVAATGFTDFVDAQVLEEVIVTARKRAESLQDVPMAVSSFNADTLRNAQVDNILDLERMSPNVTLTTTGGLAAGGVSVFIRGIGNDVGFDQGVGIYVDDVYLNQTTGALLDVYDVERVEVLKGPQGNLYGRNTIGGAIKFISKEPTEELEGRVEIGTGRFDMKEVKGSISGPIIGSTLLGSFAAVYKDRDGIQTNTFNRDDYWSEDIQAFRGSLLWNATDSLRLKLSADHSRDRSAPSIPNRVYVDSNTLGAIDFVISGANRFLGPGTGLVDTPNDASLPSDIDTVSTEFVDGFDKYKIDTTTISLTLQWELSEHWDFKSVTASRTSEFVTPYDFDGSNQQFITTINDTVENEDLSQEFQFNFEGENLHAVMGLYYLDGLEERPSFTYQYDRLRAILQQTKDTYVSDRELESMSAYGTIDWDITEKWQLSFGGRYTQDKKAETTLATVDRTYFAYAGLAGFPPEAIVSVRPGQEATAAQSPLFAYWASQFAPPAFNSEAVRDVFPENTGGDDSWSQFSPSARLTWFAAEDLMLYTAYQQGFKSGGFQRDSQDADSYEPEVVDAYTVGMKSTWLDGTLRVNGEAFFNDYSDKQLQTIVLTETDLQAQVGNVGEVETSGAEIELTWLPSVDGLTIGVNVGYLDAEVKSYQSGGEDIADTTALGFSPQWTAQARVMYDFDVSSLGHILLGADIAYRDDAYTNSPIDLTSTVAESQYQEAYTTWNAIATFTTLDGSWRLALEGKNLSDKRVLSNSYNVGPFVTGAYNMPRTWAVSLAYEF</sequence>
<evidence type="ECO:0000256" key="10">
    <source>
        <dbReference type="ARBA" id="ARBA00023136"/>
    </source>
</evidence>
<keyword evidence="2 12" id="KW-0813">Transport</keyword>
<protein>
    <submittedName>
        <fullName evidence="17">TonB-dependent receptor</fullName>
    </submittedName>
</protein>
<feature type="short sequence motif" description="TonB C-terminal box" evidence="13">
    <location>
        <begin position="793"/>
        <end position="810"/>
    </location>
</feature>
<dbReference type="InterPro" id="IPR012910">
    <property type="entry name" value="Plug_dom"/>
</dbReference>
<dbReference type="GO" id="GO:0009279">
    <property type="term" value="C:cell outer membrane"/>
    <property type="evidence" value="ECO:0007669"/>
    <property type="project" value="UniProtKB-SubCell"/>
</dbReference>
<dbReference type="Gene3D" id="2.40.170.20">
    <property type="entry name" value="TonB-dependent receptor, beta-barrel domain"/>
    <property type="match status" value="1"/>
</dbReference>
<keyword evidence="17" id="KW-0675">Receptor</keyword>
<accession>A0A3L7DW83</accession>
<dbReference type="EMBL" id="QRAN01000016">
    <property type="protein sequence ID" value="RLQ21035.1"/>
    <property type="molecule type" value="Genomic_DNA"/>
</dbReference>
<keyword evidence="10 12" id="KW-0472">Membrane</keyword>
<evidence type="ECO:0000256" key="1">
    <source>
        <dbReference type="ARBA" id="ARBA00004571"/>
    </source>
</evidence>
<dbReference type="AlphaFoldDB" id="A0A3L7DW83"/>
<keyword evidence="9 14" id="KW-0798">TonB box</keyword>
<dbReference type="PROSITE" id="PS52016">
    <property type="entry name" value="TONB_DEPENDENT_REC_3"/>
    <property type="match status" value="1"/>
</dbReference>
<evidence type="ECO:0000313" key="18">
    <source>
        <dbReference type="Proteomes" id="UP000265509"/>
    </source>
</evidence>
<organism evidence="17 18">
    <name type="scientific">Seongchinamella sediminis</name>
    <dbReference type="NCBI Taxonomy" id="2283635"/>
    <lineage>
        <taxon>Bacteria</taxon>
        <taxon>Pseudomonadati</taxon>
        <taxon>Pseudomonadota</taxon>
        <taxon>Gammaproteobacteria</taxon>
        <taxon>Cellvibrionales</taxon>
        <taxon>Halieaceae</taxon>
        <taxon>Seongchinamella</taxon>
    </lineage>
</organism>
<comment type="caution">
    <text evidence="17">The sequence shown here is derived from an EMBL/GenBank/DDBJ whole genome shotgun (WGS) entry which is preliminary data.</text>
</comment>
<evidence type="ECO:0000256" key="13">
    <source>
        <dbReference type="PROSITE-ProRule" id="PRU10144"/>
    </source>
</evidence>
<evidence type="ECO:0000256" key="7">
    <source>
        <dbReference type="ARBA" id="ARBA00023004"/>
    </source>
</evidence>
<evidence type="ECO:0000259" key="15">
    <source>
        <dbReference type="Pfam" id="PF00593"/>
    </source>
</evidence>
<keyword evidence="11 12" id="KW-0998">Cell outer membrane</keyword>
<evidence type="ECO:0000256" key="14">
    <source>
        <dbReference type="RuleBase" id="RU003357"/>
    </source>
</evidence>
<dbReference type="InterPro" id="IPR036942">
    <property type="entry name" value="Beta-barrel_TonB_sf"/>
</dbReference>
<dbReference type="PANTHER" id="PTHR32552">
    <property type="entry name" value="FERRICHROME IRON RECEPTOR-RELATED"/>
    <property type="match status" value="1"/>
</dbReference>
<keyword evidence="7" id="KW-0408">Iron</keyword>
<comment type="subcellular location">
    <subcellularLocation>
        <location evidence="1 12">Cell outer membrane</location>
        <topology evidence="1 12">Multi-pass membrane protein</topology>
    </subcellularLocation>
</comment>
<dbReference type="InterPro" id="IPR039426">
    <property type="entry name" value="TonB-dep_rcpt-like"/>
</dbReference>
<evidence type="ECO:0000256" key="5">
    <source>
        <dbReference type="ARBA" id="ARBA00022692"/>
    </source>
</evidence>
<evidence type="ECO:0000256" key="9">
    <source>
        <dbReference type="ARBA" id="ARBA00023077"/>
    </source>
</evidence>
<keyword evidence="18" id="KW-1185">Reference proteome</keyword>
<reference evidence="17 18" key="1">
    <citation type="submission" date="2018-07" db="EMBL/GenBank/DDBJ databases">
        <title>Halioglobus sp. genome submission.</title>
        <authorList>
            <person name="Ye M.-Q."/>
            <person name="Du Z.-J."/>
        </authorList>
    </citation>
    <scope>NUCLEOTIDE SEQUENCE [LARGE SCALE GENOMIC DNA]</scope>
    <source>
        <strain evidence="17 18">U0301</strain>
    </source>
</reference>
<dbReference type="Proteomes" id="UP000265509">
    <property type="component" value="Unassembled WGS sequence"/>
</dbReference>
<evidence type="ECO:0000256" key="8">
    <source>
        <dbReference type="ARBA" id="ARBA00023065"/>
    </source>
</evidence>
<evidence type="ECO:0000259" key="16">
    <source>
        <dbReference type="Pfam" id="PF07715"/>
    </source>
</evidence>
<evidence type="ECO:0000313" key="17">
    <source>
        <dbReference type="EMBL" id="RLQ21035.1"/>
    </source>
</evidence>
<evidence type="ECO:0000256" key="12">
    <source>
        <dbReference type="PROSITE-ProRule" id="PRU01360"/>
    </source>
</evidence>
<dbReference type="OrthoDB" id="127311at2"/>
<feature type="domain" description="TonB-dependent receptor plug" evidence="16">
    <location>
        <begin position="64"/>
        <end position="171"/>
    </location>
</feature>
<dbReference type="InterPro" id="IPR000531">
    <property type="entry name" value="Beta-barrel_TonB"/>
</dbReference>
<dbReference type="RefSeq" id="WP_117955885.1">
    <property type="nucleotide sequence ID" value="NZ_QRAN01000016.1"/>
</dbReference>
<evidence type="ECO:0000256" key="11">
    <source>
        <dbReference type="ARBA" id="ARBA00023237"/>
    </source>
</evidence>
<gene>
    <name evidence="17" type="ORF">DWB85_14140</name>
</gene>
<keyword evidence="3 12" id="KW-1134">Transmembrane beta strand</keyword>
<keyword evidence="4" id="KW-0410">Iron transport</keyword>
<dbReference type="PROSITE" id="PS01156">
    <property type="entry name" value="TONB_DEPENDENT_REC_2"/>
    <property type="match status" value="1"/>
</dbReference>
<dbReference type="Pfam" id="PF07715">
    <property type="entry name" value="Plug"/>
    <property type="match status" value="1"/>
</dbReference>
<keyword evidence="8" id="KW-0406">Ion transport</keyword>
<dbReference type="Pfam" id="PF00593">
    <property type="entry name" value="TonB_dep_Rec_b-barrel"/>
    <property type="match status" value="1"/>
</dbReference>
<dbReference type="PANTHER" id="PTHR32552:SF81">
    <property type="entry name" value="TONB-DEPENDENT OUTER MEMBRANE RECEPTOR"/>
    <property type="match status" value="1"/>
</dbReference>
<evidence type="ECO:0000256" key="3">
    <source>
        <dbReference type="ARBA" id="ARBA00022452"/>
    </source>
</evidence>
<dbReference type="InterPro" id="IPR010917">
    <property type="entry name" value="TonB_rcpt_CS"/>
</dbReference>
<name>A0A3L7DW83_9GAMM</name>
<evidence type="ECO:0000256" key="2">
    <source>
        <dbReference type="ARBA" id="ARBA00022448"/>
    </source>
</evidence>
<dbReference type="GO" id="GO:0006826">
    <property type="term" value="P:iron ion transport"/>
    <property type="evidence" value="ECO:0007669"/>
    <property type="project" value="UniProtKB-KW"/>
</dbReference>
<keyword evidence="6" id="KW-0732">Signal</keyword>
<comment type="similarity">
    <text evidence="12 14">Belongs to the TonB-dependent receptor family.</text>
</comment>
<dbReference type="SUPFAM" id="SSF56935">
    <property type="entry name" value="Porins"/>
    <property type="match status" value="1"/>
</dbReference>
<evidence type="ECO:0000256" key="4">
    <source>
        <dbReference type="ARBA" id="ARBA00022496"/>
    </source>
</evidence>
<keyword evidence="5 12" id="KW-0812">Transmembrane</keyword>
<proteinExistence type="inferred from homology"/>
<feature type="domain" description="TonB-dependent receptor-like beta-barrel" evidence="15">
    <location>
        <begin position="297"/>
        <end position="776"/>
    </location>
</feature>